<feature type="signal peptide" evidence="4">
    <location>
        <begin position="1"/>
        <end position="17"/>
    </location>
</feature>
<dbReference type="PANTHER" id="PTHR11008">
    <property type="entry name" value="PROTEIN TAKEOUT-LIKE PROTEIN"/>
    <property type="match status" value="1"/>
</dbReference>
<dbReference type="InterPro" id="IPR038606">
    <property type="entry name" value="To_sf"/>
</dbReference>
<dbReference type="Pfam" id="PF06585">
    <property type="entry name" value="JHBP"/>
    <property type="match status" value="1"/>
</dbReference>
<dbReference type="InterPro" id="IPR010562">
    <property type="entry name" value="Haemolymph_juvenile_hormone-bd"/>
</dbReference>
<dbReference type="GO" id="GO:0007623">
    <property type="term" value="P:circadian rhythm"/>
    <property type="evidence" value="ECO:0007669"/>
    <property type="project" value="UniProtKB-ARBA"/>
</dbReference>
<evidence type="ECO:0000313" key="5">
    <source>
        <dbReference type="EMBL" id="KAK6636194.1"/>
    </source>
</evidence>
<dbReference type="FunFam" id="3.15.10.30:FF:000001">
    <property type="entry name" value="Takeout-like protein 1"/>
    <property type="match status" value="1"/>
</dbReference>
<dbReference type="AlphaFoldDB" id="A0AAN8P6Q1"/>
<sequence>MKSSIFLVLLACGLTSGKLHLADFTQLCDITKPNLNACVVNSANNLIPVLVKGIKDLNFPPLDPLRIPEMKVDQSNAPISIRLKLLDTIHTGLGTMKFHTASIDLDKNRWVLNATLPNYALFGRYMANGRIILLPIIGDGHANFTLTNTKVDFIMQGHTKKEDDLLVHHLANLKVIFGFDKCFISMTNLFGGNKQLSETVDQFIRNNSREVFEGLKVSLEKVYSSIYLNLIRRLVSNVPVSSIFITP</sequence>
<comment type="caution">
    <text evidence="5">The sequence shown here is derived from an EMBL/GenBank/DDBJ whole genome shotgun (WGS) entry which is preliminary data.</text>
</comment>
<gene>
    <name evidence="5" type="ORF">RUM43_009852</name>
</gene>
<dbReference type="Gene3D" id="3.15.10.30">
    <property type="entry name" value="Haemolymph juvenile hormone binding protein"/>
    <property type="match status" value="1"/>
</dbReference>
<protein>
    <submittedName>
        <fullName evidence="5">Uncharacterized protein</fullName>
    </submittedName>
</protein>
<name>A0AAN8P6Q1_POLSC</name>
<evidence type="ECO:0000256" key="1">
    <source>
        <dbReference type="ARBA" id="ARBA00022729"/>
    </source>
</evidence>
<dbReference type="EMBL" id="JAWJWE010000004">
    <property type="protein sequence ID" value="KAK6636194.1"/>
    <property type="molecule type" value="Genomic_DNA"/>
</dbReference>
<reference evidence="5 6" key="1">
    <citation type="submission" date="2023-10" db="EMBL/GenBank/DDBJ databases">
        <title>Genomes of two closely related lineages of the louse Polyplax serrata with different host specificities.</title>
        <authorList>
            <person name="Martinu J."/>
            <person name="Tarabai H."/>
            <person name="Stefka J."/>
            <person name="Hypsa V."/>
        </authorList>
    </citation>
    <scope>NUCLEOTIDE SEQUENCE [LARGE SCALE GENOMIC DNA]</scope>
    <source>
        <strain evidence="5">HR10_N</strain>
    </source>
</reference>
<evidence type="ECO:0000256" key="4">
    <source>
        <dbReference type="SAM" id="SignalP"/>
    </source>
</evidence>
<proteinExistence type="inferred from homology"/>
<keyword evidence="2" id="KW-0090">Biological rhythms</keyword>
<accession>A0AAN8P6Q1</accession>
<dbReference type="GO" id="GO:0005615">
    <property type="term" value="C:extracellular space"/>
    <property type="evidence" value="ECO:0007669"/>
    <property type="project" value="TreeGrafter"/>
</dbReference>
<evidence type="ECO:0000256" key="2">
    <source>
        <dbReference type="ARBA" id="ARBA00023108"/>
    </source>
</evidence>
<dbReference type="SMART" id="SM00700">
    <property type="entry name" value="JHBP"/>
    <property type="match status" value="1"/>
</dbReference>
<evidence type="ECO:0000256" key="3">
    <source>
        <dbReference type="ARBA" id="ARBA00060902"/>
    </source>
</evidence>
<feature type="chain" id="PRO_5043029887" evidence="4">
    <location>
        <begin position="18"/>
        <end position="247"/>
    </location>
</feature>
<dbReference type="Proteomes" id="UP001372834">
    <property type="component" value="Unassembled WGS sequence"/>
</dbReference>
<organism evidence="5 6">
    <name type="scientific">Polyplax serrata</name>
    <name type="common">Common mouse louse</name>
    <dbReference type="NCBI Taxonomy" id="468196"/>
    <lineage>
        <taxon>Eukaryota</taxon>
        <taxon>Metazoa</taxon>
        <taxon>Ecdysozoa</taxon>
        <taxon>Arthropoda</taxon>
        <taxon>Hexapoda</taxon>
        <taxon>Insecta</taxon>
        <taxon>Pterygota</taxon>
        <taxon>Neoptera</taxon>
        <taxon>Paraneoptera</taxon>
        <taxon>Psocodea</taxon>
        <taxon>Troctomorpha</taxon>
        <taxon>Phthiraptera</taxon>
        <taxon>Anoplura</taxon>
        <taxon>Polyplacidae</taxon>
        <taxon>Polyplax</taxon>
    </lineage>
</organism>
<keyword evidence="1 4" id="KW-0732">Signal</keyword>
<evidence type="ECO:0000313" key="6">
    <source>
        <dbReference type="Proteomes" id="UP001372834"/>
    </source>
</evidence>
<dbReference type="PANTHER" id="PTHR11008:SF32">
    <property type="entry name" value="CIRCADIAN CLOCK-CONTROLLED PROTEIN DAYWAKE-RELATED"/>
    <property type="match status" value="1"/>
</dbReference>
<comment type="similarity">
    <text evidence="3">Belongs to the TO family.</text>
</comment>